<name>A0A8S1MI49_PARPR</name>
<dbReference type="FunFam" id="1.10.10.10:FF:000476">
    <property type="entry name" value="Histone acetyltransferase"/>
    <property type="match status" value="1"/>
</dbReference>
<dbReference type="FunFam" id="3.40.630.30:FF:000002">
    <property type="entry name" value="Histone acetyltransferase"/>
    <property type="match status" value="1"/>
</dbReference>
<evidence type="ECO:0000256" key="11">
    <source>
        <dbReference type="PIRSR" id="PIRSR602717-51"/>
    </source>
</evidence>
<evidence type="ECO:0000313" key="15">
    <source>
        <dbReference type="EMBL" id="CAD8078121.1"/>
    </source>
</evidence>
<dbReference type="InterPro" id="IPR002717">
    <property type="entry name" value="HAT_MYST-type"/>
</dbReference>
<evidence type="ECO:0000256" key="4">
    <source>
        <dbReference type="ARBA" id="ARBA00022679"/>
    </source>
</evidence>
<feature type="region of interest" description="Disordered" evidence="13">
    <location>
        <begin position="98"/>
        <end position="131"/>
    </location>
</feature>
<evidence type="ECO:0000313" key="16">
    <source>
        <dbReference type="Proteomes" id="UP000688137"/>
    </source>
</evidence>
<feature type="domain" description="MYST-type HAT" evidence="14">
    <location>
        <begin position="140"/>
        <end position="417"/>
    </location>
</feature>
<comment type="subcellular location">
    <subcellularLocation>
        <location evidence="1 12">Nucleus</location>
    </subcellularLocation>
</comment>
<dbReference type="GO" id="GO:0003682">
    <property type="term" value="F:chromatin binding"/>
    <property type="evidence" value="ECO:0007669"/>
    <property type="project" value="TreeGrafter"/>
</dbReference>
<dbReference type="GO" id="GO:0004402">
    <property type="term" value="F:histone acetyltransferase activity"/>
    <property type="evidence" value="ECO:0007669"/>
    <property type="project" value="InterPro"/>
</dbReference>
<comment type="similarity">
    <text evidence="2 12">Belongs to the MYST (SAS/MOZ) family.</text>
</comment>
<evidence type="ECO:0000256" key="6">
    <source>
        <dbReference type="ARBA" id="ARBA00022771"/>
    </source>
</evidence>
<keyword evidence="10 12" id="KW-0539">Nucleus</keyword>
<dbReference type="PANTHER" id="PTHR10615">
    <property type="entry name" value="HISTONE ACETYLTRANSFERASE"/>
    <property type="match status" value="1"/>
</dbReference>
<feature type="active site" description="Proton donor/acceptor" evidence="11">
    <location>
        <position position="321"/>
    </location>
</feature>
<evidence type="ECO:0000256" key="13">
    <source>
        <dbReference type="SAM" id="MobiDB-lite"/>
    </source>
</evidence>
<evidence type="ECO:0000256" key="8">
    <source>
        <dbReference type="ARBA" id="ARBA00022853"/>
    </source>
</evidence>
<evidence type="ECO:0000256" key="5">
    <source>
        <dbReference type="ARBA" id="ARBA00022723"/>
    </source>
</evidence>
<dbReference type="PANTHER" id="PTHR10615:SF161">
    <property type="entry name" value="HISTONE ACETYLTRANSFERASE KAT7"/>
    <property type="match status" value="1"/>
</dbReference>
<dbReference type="Pfam" id="PF11717">
    <property type="entry name" value="Tudor-knot"/>
    <property type="match status" value="1"/>
</dbReference>
<dbReference type="Pfam" id="PF17772">
    <property type="entry name" value="zf-MYST"/>
    <property type="match status" value="1"/>
</dbReference>
<dbReference type="EC" id="2.3.1.48" evidence="3 12"/>
<dbReference type="SMART" id="SM00298">
    <property type="entry name" value="CHROMO"/>
    <property type="match status" value="1"/>
</dbReference>
<dbReference type="OMA" id="RIRNVEC"/>
<evidence type="ECO:0000256" key="10">
    <source>
        <dbReference type="ARBA" id="ARBA00023242"/>
    </source>
</evidence>
<evidence type="ECO:0000259" key="14">
    <source>
        <dbReference type="PROSITE" id="PS51726"/>
    </source>
</evidence>
<keyword evidence="6" id="KW-0863">Zinc-finger</keyword>
<dbReference type="GO" id="GO:0003712">
    <property type="term" value="F:transcription coregulator activity"/>
    <property type="evidence" value="ECO:0007669"/>
    <property type="project" value="TreeGrafter"/>
</dbReference>
<evidence type="ECO:0000256" key="7">
    <source>
        <dbReference type="ARBA" id="ARBA00022833"/>
    </source>
</evidence>
<dbReference type="AlphaFoldDB" id="A0A8S1MI49"/>
<evidence type="ECO:0000256" key="2">
    <source>
        <dbReference type="ARBA" id="ARBA00010107"/>
    </source>
</evidence>
<evidence type="ECO:0000256" key="12">
    <source>
        <dbReference type="RuleBase" id="RU361211"/>
    </source>
</evidence>
<proteinExistence type="inferred from homology"/>
<keyword evidence="16" id="KW-1185">Reference proteome</keyword>
<dbReference type="InterPro" id="IPR025995">
    <property type="entry name" value="Tudor-knot"/>
</dbReference>
<dbReference type="InterPro" id="IPR050603">
    <property type="entry name" value="MYST_HAT"/>
</dbReference>
<dbReference type="GO" id="GO:0005634">
    <property type="term" value="C:nucleus"/>
    <property type="evidence" value="ECO:0007669"/>
    <property type="project" value="UniProtKB-SubCell"/>
</dbReference>
<keyword evidence="9" id="KW-0007">Acetylation</keyword>
<dbReference type="GO" id="GO:0008270">
    <property type="term" value="F:zinc ion binding"/>
    <property type="evidence" value="ECO:0007669"/>
    <property type="project" value="UniProtKB-KW"/>
</dbReference>
<comment type="caution">
    <text evidence="15">The sequence shown here is derived from an EMBL/GenBank/DDBJ whole genome shotgun (WGS) entry which is preliminary data.</text>
</comment>
<dbReference type="GO" id="GO:0000785">
    <property type="term" value="C:chromatin"/>
    <property type="evidence" value="ECO:0007669"/>
    <property type="project" value="TreeGrafter"/>
</dbReference>
<gene>
    <name evidence="15" type="ORF">PPRIM_AZ9-3.1.T0590175</name>
</gene>
<sequence>MSAKGKNKAKAFATLPNAVPTSSTKIHEGALDNSNYVLAQMKNGKWEKAKIIECRLSKDYDPKQKKVDSSYEYYVHYEFYNRRMDEWIGRERIQLTEEPIIEDTQPKKRPRPSDKREVTAENDEHEGMDHQSLITHEMHTKFKTIEKIEFGQYRCDTWYYSPFPSGYHNIDCLFICEFCLSFYIRKSELQRHQLKCVLCKLGHPPGDEMYRDTERRLSMFEIDGHKNPTYCENLCYIAKLFLDHKNLYYDVEPFLFFVLTEYNETGFHIVGYFSKEKESSQGWNLSCILTFPFHQRKGYGKFLISMSYQLSLIEGKYGTPERPLSDLGRESYLSWWTQSIIDYLKKNKDGEITIAGLTKETGIKDTDAWWTLEQKHLIKYQQSQPLICMDMAYLDLIYSKAGRPGLPVKKDCIHWVPYKRPKGQDKN</sequence>
<keyword evidence="8" id="KW-0156">Chromatin regulator</keyword>
<evidence type="ECO:0000256" key="9">
    <source>
        <dbReference type="ARBA" id="ARBA00022990"/>
    </source>
</evidence>
<dbReference type="EMBL" id="CAJJDM010000060">
    <property type="protein sequence ID" value="CAD8078121.1"/>
    <property type="molecule type" value="Genomic_DNA"/>
</dbReference>
<keyword evidence="4" id="KW-0808">Transferase</keyword>
<evidence type="ECO:0000256" key="3">
    <source>
        <dbReference type="ARBA" id="ARBA00013184"/>
    </source>
</evidence>
<organism evidence="15 16">
    <name type="scientific">Paramecium primaurelia</name>
    <dbReference type="NCBI Taxonomy" id="5886"/>
    <lineage>
        <taxon>Eukaryota</taxon>
        <taxon>Sar</taxon>
        <taxon>Alveolata</taxon>
        <taxon>Ciliophora</taxon>
        <taxon>Intramacronucleata</taxon>
        <taxon>Oligohymenophorea</taxon>
        <taxon>Peniculida</taxon>
        <taxon>Parameciidae</taxon>
        <taxon>Paramecium</taxon>
    </lineage>
</organism>
<dbReference type="GO" id="GO:0006357">
    <property type="term" value="P:regulation of transcription by RNA polymerase II"/>
    <property type="evidence" value="ECO:0007669"/>
    <property type="project" value="TreeGrafter"/>
</dbReference>
<keyword evidence="7" id="KW-0862">Zinc</keyword>
<dbReference type="Pfam" id="PF01853">
    <property type="entry name" value="MOZ_SAS"/>
    <property type="match status" value="1"/>
</dbReference>
<protein>
    <recommendedName>
        <fullName evidence="3 12">Histone acetyltransferase</fullName>
        <ecNumber evidence="3 12">2.3.1.48</ecNumber>
    </recommendedName>
</protein>
<evidence type="ECO:0000256" key="1">
    <source>
        <dbReference type="ARBA" id="ARBA00004123"/>
    </source>
</evidence>
<dbReference type="FunFam" id="3.30.60.60:FF:000001">
    <property type="entry name" value="Histone acetyltransferase"/>
    <property type="match status" value="1"/>
</dbReference>
<dbReference type="PROSITE" id="PS51726">
    <property type="entry name" value="MYST_HAT"/>
    <property type="match status" value="1"/>
</dbReference>
<reference evidence="15" key="1">
    <citation type="submission" date="2021-01" db="EMBL/GenBank/DDBJ databases">
        <authorList>
            <consortium name="Genoscope - CEA"/>
            <person name="William W."/>
        </authorList>
    </citation>
    <scope>NUCLEOTIDE SEQUENCE</scope>
</reference>
<dbReference type="Proteomes" id="UP000688137">
    <property type="component" value="Unassembled WGS sequence"/>
</dbReference>
<dbReference type="InterPro" id="IPR000953">
    <property type="entry name" value="Chromo/chromo_shadow_dom"/>
</dbReference>
<comment type="catalytic activity">
    <reaction evidence="12">
        <text>L-lysyl-[protein] + acetyl-CoA = N(6)-acetyl-L-lysyl-[protein] + CoA + H(+)</text>
        <dbReference type="Rhea" id="RHEA:45948"/>
        <dbReference type="Rhea" id="RHEA-COMP:9752"/>
        <dbReference type="Rhea" id="RHEA-COMP:10731"/>
        <dbReference type="ChEBI" id="CHEBI:15378"/>
        <dbReference type="ChEBI" id="CHEBI:29969"/>
        <dbReference type="ChEBI" id="CHEBI:57287"/>
        <dbReference type="ChEBI" id="CHEBI:57288"/>
        <dbReference type="ChEBI" id="CHEBI:61930"/>
        <dbReference type="EC" id="2.3.1.48"/>
    </reaction>
</comment>
<keyword evidence="5" id="KW-0479">Metal-binding</keyword>
<dbReference type="InterPro" id="IPR040706">
    <property type="entry name" value="Zf-MYST"/>
</dbReference>
<accession>A0A8S1MI49</accession>